<gene>
    <name evidence="7" type="ORF">A4H34_05945</name>
</gene>
<feature type="transmembrane region" description="Helical" evidence="6">
    <location>
        <begin position="164"/>
        <end position="184"/>
    </location>
</feature>
<organism evidence="7 8">
    <name type="scientific">Peptidiphaga gingivicola</name>
    <dbReference type="NCBI Taxonomy" id="2741497"/>
    <lineage>
        <taxon>Bacteria</taxon>
        <taxon>Bacillati</taxon>
        <taxon>Actinomycetota</taxon>
        <taxon>Actinomycetes</taxon>
        <taxon>Actinomycetales</taxon>
        <taxon>Actinomycetaceae</taxon>
        <taxon>Peptidiphaga</taxon>
    </lineage>
</organism>
<keyword evidence="2" id="KW-0813">Transport</keyword>
<evidence type="ECO:0000256" key="6">
    <source>
        <dbReference type="SAM" id="Phobius"/>
    </source>
</evidence>
<feature type="transmembrane region" description="Helical" evidence="6">
    <location>
        <begin position="102"/>
        <end position="126"/>
    </location>
</feature>
<dbReference type="EMBL" id="LVZK01000001">
    <property type="protein sequence ID" value="OAP86662.1"/>
    <property type="molecule type" value="Genomic_DNA"/>
</dbReference>
<dbReference type="CDD" id="cd10334">
    <property type="entry name" value="SLC6sbd_u1"/>
    <property type="match status" value="1"/>
</dbReference>
<keyword evidence="3 6" id="KW-0812">Transmembrane</keyword>
<evidence type="ECO:0000256" key="2">
    <source>
        <dbReference type="ARBA" id="ARBA00022448"/>
    </source>
</evidence>
<feature type="transmembrane region" description="Helical" evidence="6">
    <location>
        <begin position="334"/>
        <end position="360"/>
    </location>
</feature>
<dbReference type="OrthoDB" id="9762833at2"/>
<sequence length="532" mass="56987">MSTSRTESRGTAAKNTDASGREQWGSQLGFLVAAIGSAIGLGNIWRFPGVAYENGGGAFMIPYVVALLGAGIPILFLDYALGHRFRGSAPAVFRRISKKLEFLGWWQVLLCFVIMTYYAVIIAWSLRYVFYSANVAWGKGSNAANHFNNFIEAAPAPQYSLAPVWNVALPLAVVWIVVLVAIGRGVSRGIEVANKVFLPLLVVLFVALVLRALTLPGASEGLNALWTPDFSALKEPKVWLAAFTQIFYSLSVAFGIMLTYASYLRRRSNLVGTGLVASFANSSFEILAGIGVFATLGFMAAQQNTSIGNLEGVQGIKLSFITFPAVISEMPGGAIFGVLFFLSLAFAGITSLISLVQVVAAGVAEKFNLRPAASAMAVGIPAAAVSLMVFGTKSGIYSLDVVDAYINAIGVVASAVLVCLITAYGVRNLKQLQRHLNFVSETGNLVGAWWRWLVGVVVPAFLSYVLVSGIVGYIRNQYDAKSYTRGFENAFGWGSVAVVFVGALVFTLIRWRTPVDDFEPISLEASNTGGAR</sequence>
<keyword evidence="4 6" id="KW-1133">Transmembrane helix</keyword>
<feature type="transmembrane region" description="Helical" evidence="6">
    <location>
        <begin position="404"/>
        <end position="427"/>
    </location>
</feature>
<reference evidence="7 8" key="1">
    <citation type="submission" date="2016-04" db="EMBL/GenBank/DDBJ databases">
        <title>Peptidophaga gingivicola gen. nov., sp. nov., isolated from human subgingival plaque.</title>
        <authorList>
            <person name="Beall C.J."/>
            <person name="Mokrzan E.M."/>
            <person name="Griffen A.L."/>
            <person name="Leys E.J."/>
        </authorList>
    </citation>
    <scope>NUCLEOTIDE SEQUENCE [LARGE SCALE GENOMIC DNA]</scope>
    <source>
        <strain evidence="7 8">BA112</strain>
    </source>
</reference>
<dbReference type="AlphaFoldDB" id="A0A179B4P0"/>
<feature type="transmembrane region" description="Helical" evidence="6">
    <location>
        <begin position="490"/>
        <end position="509"/>
    </location>
</feature>
<feature type="transmembrane region" description="Helical" evidence="6">
    <location>
        <begin position="238"/>
        <end position="263"/>
    </location>
</feature>
<dbReference type="PANTHER" id="PTHR42948">
    <property type="entry name" value="TRANSPORTER"/>
    <property type="match status" value="1"/>
</dbReference>
<dbReference type="Pfam" id="PF00209">
    <property type="entry name" value="SNF"/>
    <property type="match status" value="2"/>
</dbReference>
<dbReference type="SUPFAM" id="SSF161070">
    <property type="entry name" value="SNF-like"/>
    <property type="match status" value="1"/>
</dbReference>
<feature type="transmembrane region" description="Helical" evidence="6">
    <location>
        <begin position="448"/>
        <end position="470"/>
    </location>
</feature>
<dbReference type="Proteomes" id="UP000078368">
    <property type="component" value="Unassembled WGS sequence"/>
</dbReference>
<evidence type="ECO:0000256" key="5">
    <source>
        <dbReference type="ARBA" id="ARBA00023136"/>
    </source>
</evidence>
<evidence type="ECO:0000313" key="7">
    <source>
        <dbReference type="EMBL" id="OAP86662.1"/>
    </source>
</evidence>
<evidence type="ECO:0000256" key="3">
    <source>
        <dbReference type="ARBA" id="ARBA00022692"/>
    </source>
</evidence>
<name>A0A179B4P0_9ACTO</name>
<evidence type="ECO:0000313" key="8">
    <source>
        <dbReference type="Proteomes" id="UP000078368"/>
    </source>
</evidence>
<evidence type="ECO:0000256" key="1">
    <source>
        <dbReference type="ARBA" id="ARBA00004141"/>
    </source>
</evidence>
<dbReference type="InterPro" id="IPR000175">
    <property type="entry name" value="Na/ntran_symport"/>
</dbReference>
<dbReference type="NCBIfam" id="NF037979">
    <property type="entry name" value="Na_transp"/>
    <property type="match status" value="1"/>
</dbReference>
<evidence type="ECO:0000256" key="4">
    <source>
        <dbReference type="ARBA" id="ARBA00022989"/>
    </source>
</evidence>
<dbReference type="PANTHER" id="PTHR42948:SF1">
    <property type="entry name" value="TRANSPORTER"/>
    <property type="match status" value="1"/>
</dbReference>
<comment type="subcellular location">
    <subcellularLocation>
        <location evidence="1">Membrane</location>
        <topology evidence="1">Multi-pass membrane protein</topology>
    </subcellularLocation>
</comment>
<comment type="caution">
    <text evidence="7">The sequence shown here is derived from an EMBL/GenBank/DDBJ whole genome shotgun (WGS) entry which is preliminary data.</text>
</comment>
<dbReference type="InterPro" id="IPR037272">
    <property type="entry name" value="SNS_sf"/>
</dbReference>
<feature type="transmembrane region" description="Helical" evidence="6">
    <location>
        <begin position="275"/>
        <end position="301"/>
    </location>
</feature>
<dbReference type="GO" id="GO:0016020">
    <property type="term" value="C:membrane"/>
    <property type="evidence" value="ECO:0007669"/>
    <property type="project" value="UniProtKB-SubCell"/>
</dbReference>
<dbReference type="PRINTS" id="PR00176">
    <property type="entry name" value="NANEUSMPORT"/>
</dbReference>
<keyword evidence="8" id="KW-1185">Reference proteome</keyword>
<feature type="transmembrane region" description="Helical" evidence="6">
    <location>
        <begin position="372"/>
        <end position="392"/>
    </location>
</feature>
<dbReference type="STRING" id="1823756.A4H34_05945"/>
<feature type="transmembrane region" description="Helical" evidence="6">
    <location>
        <begin position="28"/>
        <end position="47"/>
    </location>
</feature>
<protein>
    <submittedName>
        <fullName evidence="7">Transporter</fullName>
    </submittedName>
</protein>
<accession>A0A179B4P0</accession>
<dbReference type="PROSITE" id="PS50267">
    <property type="entry name" value="NA_NEUROTRAN_SYMP_3"/>
    <property type="match status" value="1"/>
</dbReference>
<feature type="transmembrane region" description="Helical" evidence="6">
    <location>
        <begin position="196"/>
        <end position="218"/>
    </location>
</feature>
<keyword evidence="5 6" id="KW-0472">Membrane</keyword>
<feature type="transmembrane region" description="Helical" evidence="6">
    <location>
        <begin position="59"/>
        <end position="81"/>
    </location>
</feature>
<proteinExistence type="predicted"/>
<dbReference type="RefSeq" id="WP_064231374.1">
    <property type="nucleotide sequence ID" value="NZ_LVZK01000001.1"/>
</dbReference>